<dbReference type="GO" id="GO:0032259">
    <property type="term" value="P:methylation"/>
    <property type="evidence" value="ECO:0007669"/>
    <property type="project" value="UniProtKB-KW"/>
</dbReference>
<dbReference type="Proteomes" id="UP000279284">
    <property type="component" value="Chromosome"/>
</dbReference>
<dbReference type="InterPro" id="IPR050447">
    <property type="entry name" value="Erg6_SMT_methyltransf"/>
</dbReference>
<evidence type="ECO:0000313" key="3">
    <source>
        <dbReference type="EMBL" id="VEF02266.1"/>
    </source>
</evidence>
<dbReference type="Pfam" id="PF08241">
    <property type="entry name" value="Methyltransf_11"/>
    <property type="match status" value="1"/>
</dbReference>
<dbReference type="InterPro" id="IPR013216">
    <property type="entry name" value="Methyltransf_11"/>
</dbReference>
<evidence type="ECO:0000313" key="4">
    <source>
        <dbReference type="Proteomes" id="UP000279284"/>
    </source>
</evidence>
<dbReference type="PANTHER" id="PTHR44068">
    <property type="entry name" value="ZGC:194242"/>
    <property type="match status" value="1"/>
</dbReference>
<evidence type="ECO:0000259" key="2">
    <source>
        <dbReference type="Pfam" id="PF08241"/>
    </source>
</evidence>
<dbReference type="OrthoDB" id="529208at2"/>
<organism evidence="3 4">
    <name type="scientific">Neisseria canis</name>
    <dbReference type="NCBI Taxonomy" id="493"/>
    <lineage>
        <taxon>Bacteria</taxon>
        <taxon>Pseudomonadati</taxon>
        <taxon>Pseudomonadota</taxon>
        <taxon>Betaproteobacteria</taxon>
        <taxon>Neisseriales</taxon>
        <taxon>Neisseriaceae</taxon>
        <taxon>Neisseria</taxon>
    </lineage>
</organism>
<dbReference type="AlphaFoldDB" id="A0A1X3CW21"/>
<dbReference type="EMBL" id="LR134313">
    <property type="protein sequence ID" value="VEF02266.1"/>
    <property type="molecule type" value="Genomic_DNA"/>
</dbReference>
<reference evidence="3 4" key="1">
    <citation type="submission" date="2018-12" db="EMBL/GenBank/DDBJ databases">
        <authorList>
            <consortium name="Pathogen Informatics"/>
        </authorList>
    </citation>
    <scope>NUCLEOTIDE SEQUENCE [LARGE SCALE GENOMIC DNA]</scope>
    <source>
        <strain evidence="3 4">NCTC10296</strain>
    </source>
</reference>
<dbReference type="EC" id="2.1.1.-" evidence="3"/>
<dbReference type="CDD" id="cd02440">
    <property type="entry name" value="AdoMet_MTases"/>
    <property type="match status" value="1"/>
</dbReference>
<keyword evidence="3" id="KW-0489">Methyltransferase</keyword>
<gene>
    <name evidence="3" type="primary">rebM</name>
    <name evidence="3" type="ORF">NCTC10296_01706</name>
</gene>
<dbReference type="Gene3D" id="3.40.50.150">
    <property type="entry name" value="Vaccinia Virus protein VP39"/>
    <property type="match status" value="1"/>
</dbReference>
<dbReference type="KEGG" id="nci:NCTC10296_01706"/>
<feature type="domain" description="Methyltransferase type 11" evidence="2">
    <location>
        <begin position="51"/>
        <end position="149"/>
    </location>
</feature>
<keyword evidence="1 3" id="KW-0808">Transferase</keyword>
<dbReference type="PANTHER" id="PTHR44068:SF1">
    <property type="entry name" value="HYPOTHETICAL LOC100005854"/>
    <property type="match status" value="1"/>
</dbReference>
<keyword evidence="4" id="KW-1185">Reference proteome</keyword>
<dbReference type="RefSeq" id="WP_085417035.1">
    <property type="nucleotide sequence ID" value="NZ_CAUJPY010000009.1"/>
</dbReference>
<evidence type="ECO:0000256" key="1">
    <source>
        <dbReference type="ARBA" id="ARBA00022679"/>
    </source>
</evidence>
<protein>
    <submittedName>
        <fullName evidence="3">Rebeccamycin O-methyltransferase</fullName>
        <ecNumber evidence="3">2.1.1.-</ecNumber>
    </submittedName>
</protein>
<dbReference type="InterPro" id="IPR029063">
    <property type="entry name" value="SAM-dependent_MTases_sf"/>
</dbReference>
<dbReference type="GO" id="GO:0003838">
    <property type="term" value="F:sterol 24-C-methyltransferase activity"/>
    <property type="evidence" value="ECO:0007669"/>
    <property type="project" value="TreeGrafter"/>
</dbReference>
<dbReference type="GO" id="GO:0016126">
    <property type="term" value="P:sterol biosynthetic process"/>
    <property type="evidence" value="ECO:0007669"/>
    <property type="project" value="TreeGrafter"/>
</dbReference>
<proteinExistence type="predicted"/>
<dbReference type="SUPFAM" id="SSF53335">
    <property type="entry name" value="S-adenosyl-L-methionine-dependent methyltransferases"/>
    <property type="match status" value="1"/>
</dbReference>
<name>A0A1X3CW21_9NEIS</name>
<accession>A0A1X3CW21</accession>
<sequence length="218" mass="24493">MEPTLEQTAAQLRCPHGETGRAFGQAMNLRNLSLIVNAFSTLGLNDGDRVLELGYGNGGLLGYVLSLAARLHYTGVETSALMHEEALAFNQAFISAGLADYRLYDGLKLPFADLTFDKIISINTLYFWERPAELMREICRVLKTGGRLCLSFCEKNFMQTLPFCAYGFRLYEPHDVVALTRSLPLRLCFQTARQDKAVDKSGNLTERIYIEMLFEKTA</sequence>
<dbReference type="STRING" id="493.BWD07_08650"/>